<dbReference type="PANTHER" id="PTHR21027:SF1">
    <property type="entry name" value="TRNA-SPLICING ENDONUCLEASE SUBUNIT SEN54"/>
    <property type="match status" value="1"/>
</dbReference>
<dbReference type="Pfam" id="PF12928">
    <property type="entry name" value="tRNA_int_end_N2"/>
    <property type="match status" value="1"/>
</dbReference>
<dbReference type="EMBL" id="KV425558">
    <property type="protein sequence ID" value="KZT28387.1"/>
    <property type="molecule type" value="Genomic_DNA"/>
</dbReference>
<evidence type="ECO:0000256" key="1">
    <source>
        <dbReference type="ARBA" id="ARBA00005736"/>
    </source>
</evidence>
<protein>
    <recommendedName>
        <fullName evidence="4">tRNA-splicing endonuclease subunit Sen54 N-terminal domain-containing protein</fullName>
    </recommendedName>
</protein>
<evidence type="ECO:0000313" key="5">
    <source>
        <dbReference type="EMBL" id="KZT28387.1"/>
    </source>
</evidence>
<evidence type="ECO:0000313" key="6">
    <source>
        <dbReference type="Proteomes" id="UP000076761"/>
    </source>
</evidence>
<dbReference type="OrthoDB" id="408683at2759"/>
<evidence type="ECO:0000259" key="4">
    <source>
        <dbReference type="Pfam" id="PF12928"/>
    </source>
</evidence>
<reference evidence="5 6" key="1">
    <citation type="journal article" date="2016" name="Mol. Biol. Evol.">
        <title>Comparative Genomics of Early-Diverging Mushroom-Forming Fungi Provides Insights into the Origins of Lignocellulose Decay Capabilities.</title>
        <authorList>
            <person name="Nagy L.G."/>
            <person name="Riley R."/>
            <person name="Tritt A."/>
            <person name="Adam C."/>
            <person name="Daum C."/>
            <person name="Floudas D."/>
            <person name="Sun H."/>
            <person name="Yadav J.S."/>
            <person name="Pangilinan J."/>
            <person name="Larsson K.H."/>
            <person name="Matsuura K."/>
            <person name="Barry K."/>
            <person name="Labutti K."/>
            <person name="Kuo R."/>
            <person name="Ohm R.A."/>
            <person name="Bhattacharya S.S."/>
            <person name="Shirouzu T."/>
            <person name="Yoshinaga Y."/>
            <person name="Martin F.M."/>
            <person name="Grigoriev I.V."/>
            <person name="Hibbett D.S."/>
        </authorList>
    </citation>
    <scope>NUCLEOTIDE SEQUENCE [LARGE SCALE GENOMIC DNA]</scope>
    <source>
        <strain evidence="5 6">HHB14362 ss-1</strain>
    </source>
</reference>
<dbReference type="GO" id="GO:0000379">
    <property type="term" value="P:tRNA-type intron splice site recognition and cleavage"/>
    <property type="evidence" value="ECO:0007669"/>
    <property type="project" value="TreeGrafter"/>
</dbReference>
<dbReference type="Proteomes" id="UP000076761">
    <property type="component" value="Unassembled WGS sequence"/>
</dbReference>
<organism evidence="5 6">
    <name type="scientific">Neolentinus lepideus HHB14362 ss-1</name>
    <dbReference type="NCBI Taxonomy" id="1314782"/>
    <lineage>
        <taxon>Eukaryota</taxon>
        <taxon>Fungi</taxon>
        <taxon>Dikarya</taxon>
        <taxon>Basidiomycota</taxon>
        <taxon>Agaricomycotina</taxon>
        <taxon>Agaricomycetes</taxon>
        <taxon>Gloeophyllales</taxon>
        <taxon>Gloeophyllaceae</taxon>
        <taxon>Neolentinus</taxon>
    </lineage>
</organism>
<dbReference type="PANTHER" id="PTHR21027">
    <property type="entry name" value="TRNA-SPLICING ENDONUCLEASE SUBUNIT SEN54"/>
    <property type="match status" value="1"/>
</dbReference>
<feature type="region of interest" description="Disordered" evidence="3">
    <location>
        <begin position="360"/>
        <end position="383"/>
    </location>
</feature>
<gene>
    <name evidence="5" type="ORF">NEOLEDRAFT_1087445</name>
</gene>
<dbReference type="FunCoup" id="A0A165UM72">
    <property type="interactions" value="8"/>
</dbReference>
<evidence type="ECO:0000256" key="3">
    <source>
        <dbReference type="SAM" id="MobiDB-lite"/>
    </source>
</evidence>
<dbReference type="STRING" id="1314782.A0A165UM72"/>
<comment type="similarity">
    <text evidence="1">Belongs to the SEN54 family.</text>
</comment>
<keyword evidence="2" id="KW-0819">tRNA processing</keyword>
<accession>A0A165UM72</accession>
<sequence length="457" mass="51553">MDDLLEQPNKLPNFPLSTEDARDEDQSSDEEDGGLDWTKLPSASVNIARPVIPKRGEKDYEPKAGGGSGLQLHVLDRARTAMFNTLRATRGVNNKSMSYAIWYPQLARAHVTVAKGIHFSSMGHSVQRPIADADVKLQKRLELLPEEALYLLERGALWCWQDTNEGSWPINMSDIDARGPPMSVQQAYACMIGKEDLTLEEYQVFAYLKRLGYVVTRAEAPSLSYPVHPPLTKVKFQKSFSQTFFTLWSAVVRKFFRLFSGINWWKPFRIHHYTNYSSLFESLRFVPSGHTTPLQVRTTRNLDSSSPRSPYHIFYHLYKPSTPFRKTAPPNPDFYVVVVNARSSLMPSLRELAALYDKLPETPSPLPRQRQAPTTSQNAPAAPSALAEQHPISIFQRISRLIFPPKAPSIPLPPSRKPHPFAALKAGKKMVVIAAVDSGNISFFRFGQGAFDEWPMI</sequence>
<feature type="domain" description="tRNA-splicing endonuclease subunit Sen54 N-terminal" evidence="4">
    <location>
        <begin position="83"/>
        <end position="160"/>
    </location>
</feature>
<dbReference type="InterPro" id="IPR024336">
    <property type="entry name" value="tRNA_splic_suSen54_N"/>
</dbReference>
<dbReference type="AlphaFoldDB" id="A0A165UM72"/>
<dbReference type="InParanoid" id="A0A165UM72"/>
<proteinExistence type="inferred from homology"/>
<evidence type="ECO:0000256" key="2">
    <source>
        <dbReference type="ARBA" id="ARBA00022694"/>
    </source>
</evidence>
<dbReference type="InterPro" id="IPR024337">
    <property type="entry name" value="tRNA_splic_suSen54"/>
</dbReference>
<dbReference type="GO" id="GO:0000214">
    <property type="term" value="C:tRNA-intron endonuclease complex"/>
    <property type="evidence" value="ECO:0007669"/>
    <property type="project" value="TreeGrafter"/>
</dbReference>
<feature type="region of interest" description="Disordered" evidence="3">
    <location>
        <begin position="1"/>
        <end position="39"/>
    </location>
</feature>
<keyword evidence="6" id="KW-1185">Reference proteome</keyword>
<feature type="compositionally biased region" description="Acidic residues" evidence="3">
    <location>
        <begin position="21"/>
        <end position="34"/>
    </location>
</feature>
<name>A0A165UM72_9AGAM</name>